<dbReference type="InParanoid" id="A0A061E2J4"/>
<keyword evidence="4" id="KW-0964">Secreted</keyword>
<feature type="domain" description="Plastocyanin-like" evidence="9">
    <location>
        <begin position="272"/>
        <end position="407"/>
    </location>
</feature>
<evidence type="ECO:0000256" key="4">
    <source>
        <dbReference type="ARBA" id="ARBA00022525"/>
    </source>
</evidence>
<name>A0A061E2J4_THECC</name>
<dbReference type="InterPro" id="IPR002355">
    <property type="entry name" value="Cu_oxidase_Cu_BS"/>
</dbReference>
<dbReference type="PANTHER" id="PTHR11709:SF262">
    <property type="entry name" value="LACCASE-14"/>
    <property type="match status" value="1"/>
</dbReference>
<evidence type="ECO:0000256" key="6">
    <source>
        <dbReference type="ARBA" id="ARBA00022737"/>
    </source>
</evidence>
<dbReference type="InterPro" id="IPR045087">
    <property type="entry name" value="Cu-oxidase_fam"/>
</dbReference>
<protein>
    <submittedName>
        <fullName evidence="10">Laccase-14, putative</fullName>
    </submittedName>
</protein>
<dbReference type="OMA" id="HCHTERH"/>
<accession>A0A061E2J4</accession>
<comment type="subcellular location">
    <subcellularLocation>
        <location evidence="2">Secreted</location>
    </subcellularLocation>
</comment>
<dbReference type="GO" id="GO:0005507">
    <property type="term" value="F:copper ion binding"/>
    <property type="evidence" value="ECO:0007669"/>
    <property type="project" value="InterPro"/>
</dbReference>
<organism evidence="10 11">
    <name type="scientific">Theobroma cacao</name>
    <name type="common">Cacao</name>
    <name type="synonym">Cocoa</name>
    <dbReference type="NCBI Taxonomy" id="3641"/>
    <lineage>
        <taxon>Eukaryota</taxon>
        <taxon>Viridiplantae</taxon>
        <taxon>Streptophyta</taxon>
        <taxon>Embryophyta</taxon>
        <taxon>Tracheophyta</taxon>
        <taxon>Spermatophyta</taxon>
        <taxon>Magnoliopsida</taxon>
        <taxon>eudicotyledons</taxon>
        <taxon>Gunneridae</taxon>
        <taxon>Pentapetalae</taxon>
        <taxon>rosids</taxon>
        <taxon>malvids</taxon>
        <taxon>Malvales</taxon>
        <taxon>Malvaceae</taxon>
        <taxon>Byttnerioideae</taxon>
        <taxon>Theobroma</taxon>
    </lineage>
</organism>
<keyword evidence="6" id="KW-0677">Repeat</keyword>
<dbReference type="PANTHER" id="PTHR11709">
    <property type="entry name" value="MULTI-COPPER OXIDASE"/>
    <property type="match status" value="1"/>
</dbReference>
<keyword evidence="7" id="KW-0560">Oxidoreductase</keyword>
<keyword evidence="8" id="KW-0186">Copper</keyword>
<dbReference type="InterPro" id="IPR033138">
    <property type="entry name" value="Cu_oxidase_CS"/>
</dbReference>
<evidence type="ECO:0000313" key="10">
    <source>
        <dbReference type="EMBL" id="EOX98857.1"/>
    </source>
</evidence>
<dbReference type="InterPro" id="IPR008972">
    <property type="entry name" value="Cupredoxin"/>
</dbReference>
<evidence type="ECO:0000259" key="9">
    <source>
        <dbReference type="Pfam" id="PF07731"/>
    </source>
</evidence>
<dbReference type="Gramene" id="EOX98857">
    <property type="protein sequence ID" value="EOX98857"/>
    <property type="gene ID" value="TCM_007535"/>
</dbReference>
<dbReference type="Proteomes" id="UP000026915">
    <property type="component" value="Chromosome 2"/>
</dbReference>
<dbReference type="InterPro" id="IPR011706">
    <property type="entry name" value="Cu-oxidase_C"/>
</dbReference>
<comment type="similarity">
    <text evidence="3">Belongs to the multicopper oxidase family.</text>
</comment>
<dbReference type="GO" id="GO:0016491">
    <property type="term" value="F:oxidoreductase activity"/>
    <property type="evidence" value="ECO:0007669"/>
    <property type="project" value="UniProtKB-KW"/>
</dbReference>
<dbReference type="HOGENOM" id="CLU_633725_0_0_1"/>
<dbReference type="AlphaFoldDB" id="A0A061E2J4"/>
<evidence type="ECO:0000256" key="3">
    <source>
        <dbReference type="ARBA" id="ARBA00010609"/>
    </source>
</evidence>
<keyword evidence="11" id="KW-1185">Reference proteome</keyword>
<dbReference type="CDD" id="cd13897">
    <property type="entry name" value="CuRO_3_LCC_plant"/>
    <property type="match status" value="1"/>
</dbReference>
<dbReference type="InterPro" id="IPR034289">
    <property type="entry name" value="CuRO_3_LCC"/>
</dbReference>
<evidence type="ECO:0000256" key="8">
    <source>
        <dbReference type="ARBA" id="ARBA00023008"/>
    </source>
</evidence>
<comment type="function">
    <text evidence="1">Lignin degradation and detoxification of lignin-derived products.</text>
</comment>
<dbReference type="Gene3D" id="2.60.40.420">
    <property type="entry name" value="Cupredoxins - blue copper proteins"/>
    <property type="match status" value="1"/>
</dbReference>
<evidence type="ECO:0000256" key="1">
    <source>
        <dbReference type="ARBA" id="ARBA00002075"/>
    </source>
</evidence>
<keyword evidence="5" id="KW-0479">Metal-binding</keyword>
<evidence type="ECO:0000256" key="7">
    <source>
        <dbReference type="ARBA" id="ARBA00023002"/>
    </source>
</evidence>
<dbReference type="STRING" id="3641.A0A061E2J4"/>
<dbReference type="eggNOG" id="KOG1263">
    <property type="taxonomic scope" value="Eukaryota"/>
</dbReference>
<dbReference type="PROSITE" id="PS00080">
    <property type="entry name" value="MULTICOPPER_OXIDASE2"/>
    <property type="match status" value="1"/>
</dbReference>
<proteinExistence type="inferred from homology"/>
<reference evidence="10 11" key="1">
    <citation type="journal article" date="2013" name="Genome Biol.">
        <title>The genome sequence of the most widely cultivated cacao type and its use to identify candidate genes regulating pod color.</title>
        <authorList>
            <person name="Motamayor J.C."/>
            <person name="Mockaitis K."/>
            <person name="Schmutz J."/>
            <person name="Haiminen N."/>
            <person name="Iii D.L."/>
            <person name="Cornejo O."/>
            <person name="Findley S.D."/>
            <person name="Zheng P."/>
            <person name="Utro F."/>
            <person name="Royaert S."/>
            <person name="Saski C."/>
            <person name="Jenkins J."/>
            <person name="Podicheti R."/>
            <person name="Zhao M."/>
            <person name="Scheffler B.E."/>
            <person name="Stack J.C."/>
            <person name="Feltus F.A."/>
            <person name="Mustiga G.M."/>
            <person name="Amores F."/>
            <person name="Phillips W."/>
            <person name="Marelli J.P."/>
            <person name="May G.D."/>
            <person name="Shapiro H."/>
            <person name="Ma J."/>
            <person name="Bustamante C.D."/>
            <person name="Schnell R.J."/>
            <person name="Main D."/>
            <person name="Gilbert D."/>
            <person name="Parida L."/>
            <person name="Kuhn D.N."/>
        </authorList>
    </citation>
    <scope>NUCLEOTIDE SEQUENCE [LARGE SCALE GENOMIC DNA]</scope>
    <source>
        <strain evidence="11">cv. Matina 1-6</strain>
    </source>
</reference>
<sequence length="433" mass="48779">MVSEKRIYWLSKAFGLGKQCKCPTVQGVGPKSGEWSRRCLAGHRRLDSKPAKPVHVTRACGKVHHHEFVVESSPYTRLCGTKEILTVNGEWWKKNVLEIPEKANLTGGGPLISDAYTIERATRLSLSMLQKRKSCLINVLYLKSKAYADAVGAGFDKTIATAFLQCQGSNYSSRSPLPNLPPYNRTQAATDFTKQFRSLTSKRHPAKVPLEVDTHLLYTISVNLLDCSTEKPCTGPFGKRFSASLNNISFITPKIDILQAYYYGIKGVFEEDFPRKPPHEFNYTGDNLPENLLTPSFGTKVLVLEYNSSVELILQGTNVLASDNHPVHLHGYSFYVVGRGFGNFNPNKDPLKYNLVDPPQETTVGVHKNRWLAIRFRVDNPGVWLLHCHTERHKSWGMSMLFLVKNGATPQSRIFRPPHDLPTCWGQQINKEH</sequence>
<dbReference type="PROSITE" id="PS00079">
    <property type="entry name" value="MULTICOPPER_OXIDASE1"/>
    <property type="match status" value="1"/>
</dbReference>
<gene>
    <name evidence="10" type="ORF">TCM_007535</name>
</gene>
<evidence type="ECO:0000256" key="2">
    <source>
        <dbReference type="ARBA" id="ARBA00004613"/>
    </source>
</evidence>
<evidence type="ECO:0000256" key="5">
    <source>
        <dbReference type="ARBA" id="ARBA00022723"/>
    </source>
</evidence>
<dbReference type="SUPFAM" id="SSF49503">
    <property type="entry name" value="Cupredoxins"/>
    <property type="match status" value="1"/>
</dbReference>
<dbReference type="GO" id="GO:0005576">
    <property type="term" value="C:extracellular region"/>
    <property type="evidence" value="ECO:0007669"/>
    <property type="project" value="UniProtKB-SubCell"/>
</dbReference>
<evidence type="ECO:0000313" key="11">
    <source>
        <dbReference type="Proteomes" id="UP000026915"/>
    </source>
</evidence>
<dbReference type="EMBL" id="CM001880">
    <property type="protein sequence ID" value="EOX98857.1"/>
    <property type="molecule type" value="Genomic_DNA"/>
</dbReference>
<dbReference type="Pfam" id="PF07731">
    <property type="entry name" value="Cu-oxidase_2"/>
    <property type="match status" value="1"/>
</dbReference>